<dbReference type="PANTHER" id="PTHR32114:SF2">
    <property type="entry name" value="ABC TRANSPORTER ABCH.3"/>
    <property type="match status" value="1"/>
</dbReference>
<dbReference type="Proteomes" id="UP001595847">
    <property type="component" value="Unassembled WGS sequence"/>
</dbReference>
<sequence length="701" mass="75521">MVTSVTTVPAAFAGEPPRPDDDGAAGRAVLARLAHSPLDAPARRWMAAALLGDDALAACARGEDVPLRPPGEAEQGGGHPPDVPARRGYIGRIEVQGFRGIGRPTALEFPPGPGLTVIVGRNGSGKSSFAEAAEAALTGRNLRWDGMPAAWRDGWRNLHFDEHTRVSVQLHVAGEAAPLRVTRTWTGESVRSARGEVVHPNGRTGPLRGLGWEADLARYRPFLSYDELGRAVTGRAAELYDTLTALLGLTDLAEAERRLAKACDKLAKQQDRPGRDLGHLVERLRESGDPRAHRAAELLGAAPIDLDRLAAIAADDGPADPGRQLVLRRLRRLAVPERALLGDIVNELRGAAMELAMAAGTKGDRAHGVVELLRQALEHHRRHPKETDCPTCGAGGALGPQWEARAQAEIATLDRVAAGASAAYERADNARDQARFLMAPMPSWLPADSELGRVWAQWSAGTEITDLGELAEHIETVGRRLRSTAIAARKEAGARLDDPTDGWADLAEALKAWVADARAAMHAREVLHPAGQALNWFTGLAREIRAERLRPLAAQAEHVWQRLRQERHIDLEALRLVGRGAQRRVAVDVAVDGADTDGNAPGLLSQGEFQALALSICLPRTLVPGNPFGFLLLDDPVQAMDTETVEGLSSVLAEVGRHRQLVVFTHDTRLPDALRRLGLPAAIRLIHRDAMSNVWVADPGE</sequence>
<evidence type="ECO:0000256" key="2">
    <source>
        <dbReference type="ARBA" id="ARBA00011322"/>
    </source>
</evidence>
<proteinExistence type="inferred from homology"/>
<gene>
    <name evidence="6" type="ORF">ACFOVU_01730</name>
</gene>
<organism evidence="6 7">
    <name type="scientific">Nocardiopsis sediminis</name>
    <dbReference type="NCBI Taxonomy" id="1778267"/>
    <lineage>
        <taxon>Bacteria</taxon>
        <taxon>Bacillati</taxon>
        <taxon>Actinomycetota</taxon>
        <taxon>Actinomycetes</taxon>
        <taxon>Streptosporangiales</taxon>
        <taxon>Nocardiopsidaceae</taxon>
        <taxon>Nocardiopsis</taxon>
    </lineage>
</organism>
<keyword evidence="7" id="KW-1185">Reference proteome</keyword>
<comment type="similarity">
    <text evidence="1">Belongs to the SMC family. SbcC subfamily.</text>
</comment>
<feature type="domain" description="RecF/RecN/SMC N-terminal" evidence="5">
    <location>
        <begin position="89"/>
        <end position="669"/>
    </location>
</feature>
<evidence type="ECO:0000256" key="1">
    <source>
        <dbReference type="ARBA" id="ARBA00006930"/>
    </source>
</evidence>
<evidence type="ECO:0000259" key="5">
    <source>
        <dbReference type="Pfam" id="PF02463"/>
    </source>
</evidence>
<dbReference type="EMBL" id="JBHSBH010000003">
    <property type="protein sequence ID" value="MFC3994619.1"/>
    <property type="molecule type" value="Genomic_DNA"/>
</dbReference>
<dbReference type="InterPro" id="IPR027417">
    <property type="entry name" value="P-loop_NTPase"/>
</dbReference>
<evidence type="ECO:0000313" key="7">
    <source>
        <dbReference type="Proteomes" id="UP001595847"/>
    </source>
</evidence>
<dbReference type="SUPFAM" id="SSF52540">
    <property type="entry name" value="P-loop containing nucleoside triphosphate hydrolases"/>
    <property type="match status" value="1"/>
</dbReference>
<dbReference type="InterPro" id="IPR003395">
    <property type="entry name" value="RecF/RecN/SMC_N"/>
</dbReference>
<accession>A0ABV8FGZ1</accession>
<evidence type="ECO:0000256" key="3">
    <source>
        <dbReference type="ARBA" id="ARBA00013368"/>
    </source>
</evidence>
<protein>
    <recommendedName>
        <fullName evidence="3">Nuclease SbcCD subunit C</fullName>
    </recommendedName>
</protein>
<dbReference type="Gene3D" id="3.40.50.300">
    <property type="entry name" value="P-loop containing nucleotide triphosphate hydrolases"/>
    <property type="match status" value="2"/>
</dbReference>
<evidence type="ECO:0000256" key="4">
    <source>
        <dbReference type="SAM" id="MobiDB-lite"/>
    </source>
</evidence>
<comment type="subunit">
    <text evidence="2">Heterodimer of SbcC and SbcD.</text>
</comment>
<evidence type="ECO:0000313" key="6">
    <source>
        <dbReference type="EMBL" id="MFC3994619.1"/>
    </source>
</evidence>
<name>A0ABV8FGZ1_9ACTN</name>
<feature type="region of interest" description="Disordered" evidence="4">
    <location>
        <begin position="1"/>
        <end position="24"/>
    </location>
</feature>
<dbReference type="PANTHER" id="PTHR32114">
    <property type="entry name" value="ABC TRANSPORTER ABCH.3"/>
    <property type="match status" value="1"/>
</dbReference>
<comment type="caution">
    <text evidence="6">The sequence shown here is derived from an EMBL/GenBank/DDBJ whole genome shotgun (WGS) entry which is preliminary data.</text>
</comment>
<dbReference type="RefSeq" id="WP_378529481.1">
    <property type="nucleotide sequence ID" value="NZ_JBHSBH010000003.1"/>
</dbReference>
<reference evidence="7" key="1">
    <citation type="journal article" date="2019" name="Int. J. Syst. Evol. Microbiol.">
        <title>The Global Catalogue of Microorganisms (GCM) 10K type strain sequencing project: providing services to taxonomists for standard genome sequencing and annotation.</title>
        <authorList>
            <consortium name="The Broad Institute Genomics Platform"/>
            <consortium name="The Broad Institute Genome Sequencing Center for Infectious Disease"/>
            <person name="Wu L."/>
            <person name="Ma J."/>
        </authorList>
    </citation>
    <scope>NUCLEOTIDE SEQUENCE [LARGE SCALE GENOMIC DNA]</scope>
    <source>
        <strain evidence="7">TBRC 1826</strain>
    </source>
</reference>
<dbReference type="Pfam" id="PF02463">
    <property type="entry name" value="SMC_N"/>
    <property type="match status" value="1"/>
</dbReference>
<feature type="region of interest" description="Disordered" evidence="4">
    <location>
        <begin position="63"/>
        <end position="85"/>
    </location>
</feature>